<proteinExistence type="inferred from homology"/>
<evidence type="ECO:0000256" key="4">
    <source>
        <dbReference type="SAM" id="SignalP"/>
    </source>
</evidence>
<dbReference type="OrthoDB" id="408532at2759"/>
<keyword evidence="3" id="KW-0326">Glycosidase</keyword>
<dbReference type="Proteomes" id="UP000007879">
    <property type="component" value="Unassembled WGS sequence"/>
</dbReference>
<dbReference type="EnsemblMetazoa" id="Aqu2.1.29961_001">
    <property type="protein sequence ID" value="Aqu2.1.29961_001"/>
    <property type="gene ID" value="Aqu2.1.29961"/>
</dbReference>
<dbReference type="PANTHER" id="PTHR10066:SF67">
    <property type="entry name" value="BETA-GLUCURONIDASE"/>
    <property type="match status" value="1"/>
</dbReference>
<dbReference type="GO" id="GO:0005975">
    <property type="term" value="P:carbohydrate metabolic process"/>
    <property type="evidence" value="ECO:0007669"/>
    <property type="project" value="InterPro"/>
</dbReference>
<feature type="chain" id="PRO_5010857473" description="Beta-glucuronidase" evidence="4">
    <location>
        <begin position="19"/>
        <end position="625"/>
    </location>
</feature>
<dbReference type="Gene3D" id="2.60.120.260">
    <property type="entry name" value="Galactose-binding domain-like"/>
    <property type="match status" value="1"/>
</dbReference>
<dbReference type="InterPro" id="IPR006101">
    <property type="entry name" value="Glyco_hydro_2"/>
</dbReference>
<dbReference type="GO" id="GO:0005615">
    <property type="term" value="C:extracellular space"/>
    <property type="evidence" value="ECO:0007669"/>
    <property type="project" value="TreeGrafter"/>
</dbReference>
<gene>
    <name evidence="7" type="primary">100635650</name>
</gene>
<reference evidence="8" key="1">
    <citation type="journal article" date="2010" name="Nature">
        <title>The Amphimedon queenslandica genome and the evolution of animal complexity.</title>
        <authorList>
            <person name="Srivastava M."/>
            <person name="Simakov O."/>
            <person name="Chapman J."/>
            <person name="Fahey B."/>
            <person name="Gauthier M.E."/>
            <person name="Mitros T."/>
            <person name="Richards G.S."/>
            <person name="Conaco C."/>
            <person name="Dacre M."/>
            <person name="Hellsten U."/>
            <person name="Larroux C."/>
            <person name="Putnam N.H."/>
            <person name="Stanke M."/>
            <person name="Adamska M."/>
            <person name="Darling A."/>
            <person name="Degnan S.M."/>
            <person name="Oakley T.H."/>
            <person name="Plachetzki D.C."/>
            <person name="Zhai Y."/>
            <person name="Adamski M."/>
            <person name="Calcino A."/>
            <person name="Cummins S.F."/>
            <person name="Goodstein D.M."/>
            <person name="Harris C."/>
            <person name="Jackson D.J."/>
            <person name="Leys S.P."/>
            <person name="Shu S."/>
            <person name="Woodcroft B.J."/>
            <person name="Vervoort M."/>
            <person name="Kosik K.S."/>
            <person name="Manning G."/>
            <person name="Degnan B.M."/>
            <person name="Rokhsar D.S."/>
        </authorList>
    </citation>
    <scope>NUCLEOTIDE SEQUENCE [LARGE SCALE GENOMIC DNA]</scope>
</reference>
<feature type="domain" description="Glycosyl hydrolases family 2 sugar binding" evidence="6">
    <location>
        <begin position="29"/>
        <end position="207"/>
    </location>
</feature>
<dbReference type="SUPFAM" id="SSF51445">
    <property type="entry name" value="(Trans)glycosidases"/>
    <property type="match status" value="1"/>
</dbReference>
<dbReference type="Pfam" id="PF02836">
    <property type="entry name" value="Glyco_hydro_2_C"/>
    <property type="match status" value="1"/>
</dbReference>
<dbReference type="AlphaFoldDB" id="A0A1X7UQM1"/>
<sequence>MKLALTFFVLAIIATCQGLYPKDSPSRLLKDLDGIWHFKIDDSLSRNEGFDDEWYLKPLTDTILMPVPASYNDITQDKNIRDFIGWAWYDRNFWVPGSWLDGKTRVVLRFESAHYYTIVWVNGKQVMTHDGGHLPFEADIAEHLEEGQPNRVTVAVNNTLNANTLPPGSVKYYSGEKYPPNYFTFTGQFDFFNYAGIQRSVKLYTTPKAYISDISVVTELEEDGSASVAYTVMIGGVEGNSEASYEVSLSGVKDSGTVTDGIAKGTLKITDPTLWWPWTLSSTPGAMQPFQVKITTDGVTDMYIQSVGLREVVVTEDQFLINGKPFYFHGVDKHEDWDIVGKGINDALLMKDINLLKWMNVAAFRTSHYPYAEEMLDLCDKEGIVVIGESPAVGLHDEDNFGNATLMHHFQVMREMIDRDKNHPSVVMWSVANEPASDLPVAERYFQSIVEVTHTLDASRPITFACNKDYDSDRATQFMDVIMLNRYYDWYDNGGHPEVVPYALRYDLGQWRQRQKKPIMISEYGAGTIPGIHKDPPVMWSEEYQAEALMAYWSVFDDYRKSFFIGELVWNFADFETAQSSKRADGNHKGLLTRQRQPKLAARAVKYRYEALAEGKDYHPEQIPV</sequence>
<dbReference type="eggNOG" id="KOG2024">
    <property type="taxonomic scope" value="Eukaryota"/>
</dbReference>
<dbReference type="GO" id="GO:0030246">
    <property type="term" value="F:carbohydrate binding"/>
    <property type="evidence" value="ECO:0007669"/>
    <property type="project" value="TreeGrafter"/>
</dbReference>
<dbReference type="PANTHER" id="PTHR10066">
    <property type="entry name" value="BETA-GLUCURONIDASE"/>
    <property type="match status" value="1"/>
</dbReference>
<feature type="signal peptide" evidence="4">
    <location>
        <begin position="1"/>
        <end position="18"/>
    </location>
</feature>
<protein>
    <recommendedName>
        <fullName evidence="9">Beta-glucuronidase</fullName>
    </recommendedName>
</protein>
<evidence type="ECO:0000259" key="6">
    <source>
        <dbReference type="Pfam" id="PF02837"/>
    </source>
</evidence>
<evidence type="ECO:0000256" key="2">
    <source>
        <dbReference type="ARBA" id="ARBA00022801"/>
    </source>
</evidence>
<evidence type="ECO:0000256" key="3">
    <source>
        <dbReference type="ARBA" id="ARBA00023295"/>
    </source>
</evidence>
<dbReference type="InterPro" id="IPR036156">
    <property type="entry name" value="Beta-gal/glucu_dom_sf"/>
</dbReference>
<dbReference type="PRINTS" id="PR00132">
    <property type="entry name" value="GLHYDRLASE2"/>
</dbReference>
<dbReference type="FunFam" id="3.20.20.80:FF:000029">
    <property type="entry name" value="Beta-glucuronidase"/>
    <property type="match status" value="1"/>
</dbReference>
<dbReference type="GO" id="GO:0019391">
    <property type="term" value="P:glucuronoside catabolic process"/>
    <property type="evidence" value="ECO:0007669"/>
    <property type="project" value="TreeGrafter"/>
</dbReference>
<reference evidence="7" key="2">
    <citation type="submission" date="2017-05" db="UniProtKB">
        <authorList>
            <consortium name="EnsemblMetazoa"/>
        </authorList>
    </citation>
    <scope>IDENTIFICATION</scope>
</reference>
<dbReference type="InterPro" id="IPR006103">
    <property type="entry name" value="Glyco_hydro_2_cat"/>
</dbReference>
<evidence type="ECO:0000313" key="8">
    <source>
        <dbReference type="Proteomes" id="UP000007879"/>
    </source>
</evidence>
<dbReference type="STRING" id="400682.A0A1X7UQM1"/>
<feature type="domain" description="Glycoside hydrolase family 2 catalytic" evidence="5">
    <location>
        <begin position="312"/>
        <end position="612"/>
    </location>
</feature>
<name>A0A1X7UQM1_AMPQE</name>
<dbReference type="FunCoup" id="A0A1X7UQM1">
    <property type="interactions" value="108"/>
</dbReference>
<keyword evidence="2" id="KW-0378">Hydrolase</keyword>
<evidence type="ECO:0000256" key="1">
    <source>
        <dbReference type="ARBA" id="ARBA00007401"/>
    </source>
</evidence>
<dbReference type="GO" id="GO:0004566">
    <property type="term" value="F:beta-glucuronidase activity"/>
    <property type="evidence" value="ECO:0007669"/>
    <property type="project" value="TreeGrafter"/>
</dbReference>
<dbReference type="InParanoid" id="A0A1X7UQM1"/>
<dbReference type="Gene3D" id="3.20.20.80">
    <property type="entry name" value="Glycosidases"/>
    <property type="match status" value="1"/>
</dbReference>
<dbReference type="OMA" id="IRLGHYQ"/>
<organism evidence="7">
    <name type="scientific">Amphimedon queenslandica</name>
    <name type="common">Sponge</name>
    <dbReference type="NCBI Taxonomy" id="400682"/>
    <lineage>
        <taxon>Eukaryota</taxon>
        <taxon>Metazoa</taxon>
        <taxon>Porifera</taxon>
        <taxon>Demospongiae</taxon>
        <taxon>Heteroscleromorpha</taxon>
        <taxon>Haplosclerida</taxon>
        <taxon>Niphatidae</taxon>
        <taxon>Amphimedon</taxon>
    </lineage>
</organism>
<evidence type="ECO:0008006" key="9">
    <source>
        <dbReference type="Google" id="ProtNLM"/>
    </source>
</evidence>
<dbReference type="InterPro" id="IPR017853">
    <property type="entry name" value="GH"/>
</dbReference>
<evidence type="ECO:0000313" key="7">
    <source>
        <dbReference type="EnsemblMetazoa" id="Aqu2.1.29961_001"/>
    </source>
</evidence>
<dbReference type="InterPro" id="IPR006104">
    <property type="entry name" value="Glyco_hydro_2_N"/>
</dbReference>
<dbReference type="SUPFAM" id="SSF49303">
    <property type="entry name" value="beta-Galactosidase/glucuronidase domain"/>
    <property type="match status" value="1"/>
</dbReference>
<keyword evidence="4" id="KW-0732">Signal</keyword>
<dbReference type="Pfam" id="PF02837">
    <property type="entry name" value="Glyco_hydro_2_N"/>
    <property type="match status" value="1"/>
</dbReference>
<accession>A0A1X7UQM1</accession>
<dbReference type="InterPro" id="IPR008979">
    <property type="entry name" value="Galactose-bd-like_sf"/>
</dbReference>
<dbReference type="Gene3D" id="2.60.40.10">
    <property type="entry name" value="Immunoglobulins"/>
    <property type="match status" value="1"/>
</dbReference>
<dbReference type="EnsemblMetazoa" id="XM_003387056.2">
    <property type="protein sequence ID" value="XP_003387104.1"/>
    <property type="gene ID" value="LOC100635650"/>
</dbReference>
<dbReference type="PROSITE" id="PS00608">
    <property type="entry name" value="GLYCOSYL_HYDROL_F2_2"/>
    <property type="match status" value="1"/>
</dbReference>
<dbReference type="FunFam" id="2.60.120.260:FF:000027">
    <property type="entry name" value="Beta-glucuronidase"/>
    <property type="match status" value="1"/>
</dbReference>
<evidence type="ECO:0000259" key="5">
    <source>
        <dbReference type="Pfam" id="PF02836"/>
    </source>
</evidence>
<dbReference type="NCBIfam" id="NF007538">
    <property type="entry name" value="PRK10150.1"/>
    <property type="match status" value="1"/>
</dbReference>
<dbReference type="InterPro" id="IPR023232">
    <property type="entry name" value="Glyco_hydro_2_AS"/>
</dbReference>
<keyword evidence="8" id="KW-1185">Reference proteome</keyword>
<dbReference type="KEGG" id="aqu:100635650"/>
<dbReference type="SUPFAM" id="SSF49785">
    <property type="entry name" value="Galactose-binding domain-like"/>
    <property type="match status" value="1"/>
</dbReference>
<dbReference type="InterPro" id="IPR013783">
    <property type="entry name" value="Ig-like_fold"/>
</dbReference>
<comment type="similarity">
    <text evidence="1">Belongs to the glycosyl hydrolase 2 family.</text>
</comment>